<dbReference type="InterPro" id="IPR051601">
    <property type="entry name" value="Serine_prot/Carboxylest_S33"/>
</dbReference>
<comment type="similarity">
    <text evidence="1">Belongs to the peptidase S33 family.</text>
</comment>
<proteinExistence type="inferred from homology"/>
<evidence type="ECO:0000256" key="3">
    <source>
        <dbReference type="ARBA" id="ARBA00022801"/>
    </source>
</evidence>
<dbReference type="InterPro" id="IPR000073">
    <property type="entry name" value="AB_hydrolase_1"/>
</dbReference>
<keyword evidence="3 6" id="KW-0378">Hydrolase</keyword>
<dbReference type="Pfam" id="PF08386">
    <property type="entry name" value="Abhydrolase_4"/>
    <property type="match status" value="1"/>
</dbReference>
<feature type="domain" description="AB hydrolase-1" evidence="4">
    <location>
        <begin position="113"/>
        <end position="292"/>
    </location>
</feature>
<dbReference type="InterPro" id="IPR029058">
    <property type="entry name" value="AB_hydrolase_fold"/>
</dbReference>
<name>A0ABP8WDP9_9MICO</name>
<evidence type="ECO:0000259" key="4">
    <source>
        <dbReference type="Pfam" id="PF00561"/>
    </source>
</evidence>
<dbReference type="EMBL" id="BAABLM010000012">
    <property type="protein sequence ID" value="GAA4686836.1"/>
    <property type="molecule type" value="Genomic_DNA"/>
</dbReference>
<dbReference type="Gene3D" id="3.40.50.1820">
    <property type="entry name" value="alpha/beta hydrolase"/>
    <property type="match status" value="1"/>
</dbReference>
<dbReference type="GO" id="GO:0016787">
    <property type="term" value="F:hydrolase activity"/>
    <property type="evidence" value="ECO:0007669"/>
    <property type="project" value="UniProtKB-KW"/>
</dbReference>
<dbReference type="PANTHER" id="PTHR43248">
    <property type="entry name" value="2-SUCCINYL-6-HYDROXY-2,4-CYCLOHEXADIENE-1-CARBOXYLATE SYNTHASE"/>
    <property type="match status" value="1"/>
</dbReference>
<evidence type="ECO:0000313" key="6">
    <source>
        <dbReference type="EMBL" id="GAA4686836.1"/>
    </source>
</evidence>
<evidence type="ECO:0000256" key="2">
    <source>
        <dbReference type="ARBA" id="ARBA00022729"/>
    </source>
</evidence>
<accession>A0ABP8WDP9</accession>
<sequence length="530" mass="54878">MTLFPNPPASERRAPRIPRSLLVVLALVLALVVGIAAAVAGTATAHLATGTISSSTASSLEKKYTAPVEWTHCGGSYWCGSIQAPLDWSDSSTSSIHLALMEHRPSGTAQGDLLVNPGGPGESGVDLVGSDVSNAVDSAVSSKDNVIGFDPRGVGYSSAVKCLDAKGTDQYLYGILPGAIGSSEWLAADRANAKTFASACEKNSKGLLAHVDTASAARDMDLIRADLGDPKLDYLGYSYGTYLGTIYAGLFPTKVGRFVLDGADDPWAETGGGIVAQTSGFEGDLKTYVTACLAEKKEAVGTSTCPLTGTVDQAMTSISGLLSSVATTPLKAKDGRMLGASTLATAIVDPLYSTAEWPDLTTLFASTLHGDPAEAFTLADDYNERSPKGTYETNTTEANTAINCLEGGADVSTGEMRKEAAQLTKAAPVLGPYEGYTDVTCDEWPVKPLAFPAPVTAPGAGPILVLGTTGDPATPYAEAKALAKQLSSGHLVTRYGQGHTAYDLGNTCIDTTVDAYLVHGTVPSHDPLCH</sequence>
<dbReference type="Pfam" id="PF00561">
    <property type="entry name" value="Abhydrolase_1"/>
    <property type="match status" value="1"/>
</dbReference>
<keyword evidence="2" id="KW-0732">Signal</keyword>
<dbReference type="InterPro" id="IPR013595">
    <property type="entry name" value="Pept_S33_TAP-like_C"/>
</dbReference>
<feature type="domain" description="Peptidase S33 tripeptidyl aminopeptidase-like C-terminal" evidence="5">
    <location>
        <begin position="428"/>
        <end position="529"/>
    </location>
</feature>
<dbReference type="SUPFAM" id="SSF53474">
    <property type="entry name" value="alpha/beta-Hydrolases"/>
    <property type="match status" value="1"/>
</dbReference>
<evidence type="ECO:0000259" key="5">
    <source>
        <dbReference type="Pfam" id="PF08386"/>
    </source>
</evidence>
<organism evidence="6 7">
    <name type="scientific">Frondihabitans cladoniiphilus</name>
    <dbReference type="NCBI Taxonomy" id="715785"/>
    <lineage>
        <taxon>Bacteria</taxon>
        <taxon>Bacillati</taxon>
        <taxon>Actinomycetota</taxon>
        <taxon>Actinomycetes</taxon>
        <taxon>Micrococcales</taxon>
        <taxon>Microbacteriaceae</taxon>
        <taxon>Frondihabitans</taxon>
    </lineage>
</organism>
<protein>
    <submittedName>
        <fullName evidence="6">Alpha/beta hydrolase</fullName>
    </submittedName>
</protein>
<reference evidence="7" key="1">
    <citation type="journal article" date="2019" name="Int. J. Syst. Evol. Microbiol.">
        <title>The Global Catalogue of Microorganisms (GCM) 10K type strain sequencing project: providing services to taxonomists for standard genome sequencing and annotation.</title>
        <authorList>
            <consortium name="The Broad Institute Genomics Platform"/>
            <consortium name="The Broad Institute Genome Sequencing Center for Infectious Disease"/>
            <person name="Wu L."/>
            <person name="Ma J."/>
        </authorList>
    </citation>
    <scope>NUCLEOTIDE SEQUENCE [LARGE SCALE GENOMIC DNA]</scope>
    <source>
        <strain evidence="7">JCM 18956</strain>
    </source>
</reference>
<keyword evidence="7" id="KW-1185">Reference proteome</keyword>
<dbReference type="RefSeq" id="WP_345377434.1">
    <property type="nucleotide sequence ID" value="NZ_BAABLM010000012.1"/>
</dbReference>
<evidence type="ECO:0000256" key="1">
    <source>
        <dbReference type="ARBA" id="ARBA00010088"/>
    </source>
</evidence>
<gene>
    <name evidence="6" type="ORF">GCM10025780_37090</name>
</gene>
<comment type="caution">
    <text evidence="6">The sequence shown here is derived from an EMBL/GenBank/DDBJ whole genome shotgun (WGS) entry which is preliminary data.</text>
</comment>
<dbReference type="Proteomes" id="UP001501295">
    <property type="component" value="Unassembled WGS sequence"/>
</dbReference>
<evidence type="ECO:0000313" key="7">
    <source>
        <dbReference type="Proteomes" id="UP001501295"/>
    </source>
</evidence>
<dbReference type="PANTHER" id="PTHR43248:SF29">
    <property type="entry name" value="TRIPEPTIDYL AMINOPEPTIDASE"/>
    <property type="match status" value="1"/>
</dbReference>